<keyword evidence="1" id="KW-0193">Cuticle</keyword>
<evidence type="ECO:0000313" key="4">
    <source>
        <dbReference type="Proteomes" id="UP000075901"/>
    </source>
</evidence>
<evidence type="ECO:0000313" key="3">
    <source>
        <dbReference type="EnsemblMetazoa" id="AMAM012863-PA"/>
    </source>
</evidence>
<dbReference type="PANTHER" id="PTHR10380">
    <property type="entry name" value="CUTICLE PROTEIN"/>
    <property type="match status" value="1"/>
</dbReference>
<dbReference type="Proteomes" id="UP000075901">
    <property type="component" value="Unassembled WGS sequence"/>
</dbReference>
<reference evidence="4" key="1">
    <citation type="submission" date="2013-09" db="EMBL/GenBank/DDBJ databases">
        <title>The Genome Sequence of Anopheles maculatus species B.</title>
        <authorList>
            <consortium name="The Broad Institute Genomics Platform"/>
            <person name="Neafsey D.E."/>
            <person name="Besansky N."/>
            <person name="Howell P."/>
            <person name="Walton C."/>
            <person name="Young S.K."/>
            <person name="Zeng Q."/>
            <person name="Gargeya S."/>
            <person name="Fitzgerald M."/>
            <person name="Haas B."/>
            <person name="Abouelleil A."/>
            <person name="Allen A.W."/>
            <person name="Alvarado L."/>
            <person name="Arachchi H.M."/>
            <person name="Berlin A.M."/>
            <person name="Chapman S.B."/>
            <person name="Gainer-Dewar J."/>
            <person name="Goldberg J."/>
            <person name="Griggs A."/>
            <person name="Gujja S."/>
            <person name="Hansen M."/>
            <person name="Howarth C."/>
            <person name="Imamovic A."/>
            <person name="Ireland A."/>
            <person name="Larimer J."/>
            <person name="McCowan C."/>
            <person name="Murphy C."/>
            <person name="Pearson M."/>
            <person name="Poon T.W."/>
            <person name="Priest M."/>
            <person name="Roberts A."/>
            <person name="Saif S."/>
            <person name="Shea T."/>
            <person name="Sisk P."/>
            <person name="Sykes S."/>
            <person name="Wortman J."/>
            <person name="Nusbaum C."/>
            <person name="Birren B."/>
        </authorList>
    </citation>
    <scope>NUCLEOTIDE SEQUENCE [LARGE SCALE GENOMIC DNA]</scope>
    <source>
        <strain evidence="4">maculatus3</strain>
    </source>
</reference>
<name>A0A182ST40_9DIPT</name>
<dbReference type="GO" id="GO:0062129">
    <property type="term" value="C:chitin-based extracellular matrix"/>
    <property type="evidence" value="ECO:0007669"/>
    <property type="project" value="TreeGrafter"/>
</dbReference>
<feature type="signal peptide" evidence="2">
    <location>
        <begin position="1"/>
        <end position="17"/>
    </location>
</feature>
<feature type="chain" id="PRO_5008136090" evidence="2">
    <location>
        <begin position="18"/>
        <end position="182"/>
    </location>
</feature>
<dbReference type="InterPro" id="IPR050468">
    <property type="entry name" value="Cuticle_Struct_Prot"/>
</dbReference>
<dbReference type="AlphaFoldDB" id="A0A182ST40"/>
<sequence length="182" mass="19547">MHLILSSLLSLAVLVYTAPGPCDLPSLAEVGSQYLVFGQDCRQYAYGYNAGSSAKVEVKNANGTVFGAYHYIDANNVTQRVNYTVTDADGFVVDASNLPMPVKDTATEDSTTTEVPTTLPTVASEEKPTSLNLVRESVSGGSGQRDTFFKPILSVWFPASSYPNDRVVVQQTELSGHKTKTA</sequence>
<proteinExistence type="predicted"/>
<accession>A0A182ST40</accession>
<reference evidence="3" key="2">
    <citation type="submission" date="2020-05" db="UniProtKB">
        <authorList>
            <consortium name="EnsemblMetazoa"/>
        </authorList>
    </citation>
    <scope>IDENTIFICATION</scope>
    <source>
        <strain evidence="3">maculatus3</strain>
    </source>
</reference>
<evidence type="ECO:0000256" key="2">
    <source>
        <dbReference type="SAM" id="SignalP"/>
    </source>
</evidence>
<dbReference type="PANTHER" id="PTHR10380:SF196">
    <property type="entry name" value="CUTICULAR PROTEIN 72EA"/>
    <property type="match status" value="1"/>
</dbReference>
<keyword evidence="2" id="KW-0732">Signal</keyword>
<protein>
    <submittedName>
        <fullName evidence="3">Uncharacterized protein</fullName>
    </submittedName>
</protein>
<dbReference type="EnsemblMetazoa" id="AMAM012863-RA">
    <property type="protein sequence ID" value="AMAM012863-PA"/>
    <property type="gene ID" value="AMAM012863"/>
</dbReference>
<dbReference type="GO" id="GO:0008010">
    <property type="term" value="F:structural constituent of chitin-based larval cuticle"/>
    <property type="evidence" value="ECO:0007669"/>
    <property type="project" value="TreeGrafter"/>
</dbReference>
<evidence type="ECO:0000256" key="1">
    <source>
        <dbReference type="PROSITE-ProRule" id="PRU00497"/>
    </source>
</evidence>
<dbReference type="VEuPathDB" id="VectorBase:AMAM012863"/>
<dbReference type="InterPro" id="IPR000618">
    <property type="entry name" value="Insect_cuticle"/>
</dbReference>
<dbReference type="PROSITE" id="PS51155">
    <property type="entry name" value="CHIT_BIND_RR_2"/>
    <property type="match status" value="1"/>
</dbReference>
<dbReference type="Pfam" id="PF00379">
    <property type="entry name" value="Chitin_bind_4"/>
    <property type="match status" value="1"/>
</dbReference>
<organism evidence="3 4">
    <name type="scientific">Anopheles maculatus</name>
    <dbReference type="NCBI Taxonomy" id="74869"/>
    <lineage>
        <taxon>Eukaryota</taxon>
        <taxon>Metazoa</taxon>
        <taxon>Ecdysozoa</taxon>
        <taxon>Arthropoda</taxon>
        <taxon>Hexapoda</taxon>
        <taxon>Insecta</taxon>
        <taxon>Pterygota</taxon>
        <taxon>Neoptera</taxon>
        <taxon>Endopterygota</taxon>
        <taxon>Diptera</taxon>
        <taxon>Nematocera</taxon>
        <taxon>Culicoidea</taxon>
        <taxon>Culicidae</taxon>
        <taxon>Anophelinae</taxon>
        <taxon>Anopheles</taxon>
        <taxon>Anopheles maculatus group</taxon>
    </lineage>
</organism>
<keyword evidence="4" id="KW-1185">Reference proteome</keyword>